<accession>A0A8C2E6I8</accession>
<evidence type="ECO:0000256" key="3">
    <source>
        <dbReference type="SAM" id="Phobius"/>
    </source>
</evidence>
<keyword evidence="3" id="KW-0812">Transmembrane</keyword>
<evidence type="ECO:0000313" key="6">
    <source>
        <dbReference type="Proteomes" id="UP000694701"/>
    </source>
</evidence>
<dbReference type="Pfam" id="PF00079">
    <property type="entry name" value="Serpin"/>
    <property type="match status" value="1"/>
</dbReference>
<proteinExistence type="predicted"/>
<keyword evidence="3" id="KW-1133">Transmembrane helix</keyword>
<feature type="transmembrane region" description="Helical" evidence="3">
    <location>
        <begin position="28"/>
        <end position="46"/>
    </location>
</feature>
<sequence length="81" mass="9030">MECLSEANTQFSLNLFKNISEGNASKNVFYSPISISFALAMVLLGAKENTAAQIFKVISHLHGSLQWKEVSVFHTKEKKVQ</sequence>
<protein>
    <recommendedName>
        <fullName evidence="4">Serpin domain-containing protein</fullName>
    </recommendedName>
</protein>
<reference evidence="5" key="1">
    <citation type="submission" date="2025-08" db="UniProtKB">
        <authorList>
            <consortium name="Ensembl"/>
        </authorList>
    </citation>
    <scope>IDENTIFICATION</scope>
</reference>
<dbReference type="InterPro" id="IPR000215">
    <property type="entry name" value="Serpin_fam"/>
</dbReference>
<evidence type="ECO:0000313" key="5">
    <source>
        <dbReference type="Ensembl" id="ENSCCRP00020035944.1"/>
    </source>
</evidence>
<dbReference type="AlphaFoldDB" id="A0A8C2E6I8"/>
<evidence type="ECO:0000256" key="2">
    <source>
        <dbReference type="ARBA" id="ARBA00022900"/>
    </source>
</evidence>
<dbReference type="GO" id="GO:0005615">
    <property type="term" value="C:extracellular space"/>
    <property type="evidence" value="ECO:0007669"/>
    <property type="project" value="InterPro"/>
</dbReference>
<dbReference type="PANTHER" id="PTHR11461:SF204">
    <property type="entry name" value="SERPIN B6"/>
    <property type="match status" value="1"/>
</dbReference>
<dbReference type="PANTHER" id="PTHR11461">
    <property type="entry name" value="SERINE PROTEASE INHIBITOR, SERPIN"/>
    <property type="match status" value="1"/>
</dbReference>
<dbReference type="GO" id="GO:0004867">
    <property type="term" value="F:serine-type endopeptidase inhibitor activity"/>
    <property type="evidence" value="ECO:0007669"/>
    <property type="project" value="UniProtKB-KW"/>
</dbReference>
<evidence type="ECO:0000259" key="4">
    <source>
        <dbReference type="Pfam" id="PF00079"/>
    </source>
</evidence>
<evidence type="ECO:0000256" key="1">
    <source>
        <dbReference type="ARBA" id="ARBA00022690"/>
    </source>
</evidence>
<feature type="domain" description="Serpin" evidence="4">
    <location>
        <begin position="6"/>
        <end position="59"/>
    </location>
</feature>
<keyword evidence="3" id="KW-0472">Membrane</keyword>
<organism evidence="5 6">
    <name type="scientific">Cyprinus carpio</name>
    <name type="common">Common carp</name>
    <dbReference type="NCBI Taxonomy" id="7962"/>
    <lineage>
        <taxon>Eukaryota</taxon>
        <taxon>Metazoa</taxon>
        <taxon>Chordata</taxon>
        <taxon>Craniata</taxon>
        <taxon>Vertebrata</taxon>
        <taxon>Euteleostomi</taxon>
        <taxon>Actinopterygii</taxon>
        <taxon>Neopterygii</taxon>
        <taxon>Teleostei</taxon>
        <taxon>Ostariophysi</taxon>
        <taxon>Cypriniformes</taxon>
        <taxon>Cyprinidae</taxon>
        <taxon>Cyprininae</taxon>
        <taxon>Cyprinus</taxon>
    </lineage>
</organism>
<dbReference type="SUPFAM" id="SSF56574">
    <property type="entry name" value="Serpins"/>
    <property type="match status" value="1"/>
</dbReference>
<dbReference type="InterPro" id="IPR042178">
    <property type="entry name" value="Serpin_sf_1"/>
</dbReference>
<dbReference type="InterPro" id="IPR023796">
    <property type="entry name" value="Serpin_dom"/>
</dbReference>
<dbReference type="Proteomes" id="UP000694701">
    <property type="component" value="Unplaced"/>
</dbReference>
<dbReference type="Gene3D" id="3.30.497.10">
    <property type="entry name" value="Antithrombin, subunit I, domain 2"/>
    <property type="match status" value="1"/>
</dbReference>
<keyword evidence="2" id="KW-0722">Serine protease inhibitor</keyword>
<dbReference type="Ensembl" id="ENSCCRT00020039239.1">
    <property type="protein sequence ID" value="ENSCCRP00020035944.1"/>
    <property type="gene ID" value="ENSCCRG00020016081.1"/>
</dbReference>
<dbReference type="InterPro" id="IPR036186">
    <property type="entry name" value="Serpin_sf"/>
</dbReference>
<name>A0A8C2E6I8_CYPCA</name>
<keyword evidence="1" id="KW-0646">Protease inhibitor</keyword>